<gene>
    <name evidence="1" type="ORF">LXM26_07435</name>
</gene>
<evidence type="ECO:0000313" key="2">
    <source>
        <dbReference type="Proteomes" id="UP001139000"/>
    </source>
</evidence>
<dbReference type="Proteomes" id="UP001139000">
    <property type="component" value="Unassembled WGS sequence"/>
</dbReference>
<sequence length="89" mass="10313">MENSQTPDSEYTKHFNIGYAFSKHLPELSEKVSQGKSQTPAFLAMQDGRNQYIAEKERGKLPLWLRKYSPHLKARSFAKDKGRTNDPER</sequence>
<name>A0A9X1PJW3_9BACT</name>
<dbReference type="EMBL" id="JAJTTC010000001">
    <property type="protein sequence ID" value="MCF0061319.1"/>
    <property type="molecule type" value="Genomic_DNA"/>
</dbReference>
<dbReference type="AlphaFoldDB" id="A0A9X1PJW3"/>
<accession>A0A9X1PJW3</accession>
<keyword evidence="2" id="KW-1185">Reference proteome</keyword>
<proteinExistence type="predicted"/>
<organism evidence="1 2">
    <name type="scientific">Dyadobacter chenwenxiniae</name>
    <dbReference type="NCBI Taxonomy" id="2906456"/>
    <lineage>
        <taxon>Bacteria</taxon>
        <taxon>Pseudomonadati</taxon>
        <taxon>Bacteroidota</taxon>
        <taxon>Cytophagia</taxon>
        <taxon>Cytophagales</taxon>
        <taxon>Spirosomataceae</taxon>
        <taxon>Dyadobacter</taxon>
    </lineage>
</organism>
<dbReference type="RefSeq" id="WP_234654531.1">
    <property type="nucleotide sequence ID" value="NZ_CP094997.1"/>
</dbReference>
<reference evidence="1" key="1">
    <citation type="submission" date="2021-12" db="EMBL/GenBank/DDBJ databases">
        <title>Novel species in genus Dyadobacter.</title>
        <authorList>
            <person name="Ma C."/>
        </authorList>
    </citation>
    <scope>NUCLEOTIDE SEQUENCE</scope>
    <source>
        <strain evidence="1">LJ419</strain>
    </source>
</reference>
<evidence type="ECO:0000313" key="1">
    <source>
        <dbReference type="EMBL" id="MCF0061319.1"/>
    </source>
</evidence>
<comment type="caution">
    <text evidence="1">The sequence shown here is derived from an EMBL/GenBank/DDBJ whole genome shotgun (WGS) entry which is preliminary data.</text>
</comment>
<protein>
    <submittedName>
        <fullName evidence="1">Uncharacterized protein</fullName>
    </submittedName>
</protein>